<dbReference type="Gene3D" id="3.40.50.1000">
    <property type="entry name" value="HAD superfamily/HAD-like"/>
    <property type="match status" value="1"/>
</dbReference>
<comment type="caution">
    <text evidence="6">The sequence shown here is derived from an EMBL/GenBank/DDBJ whole genome shotgun (WGS) entry which is preliminary data.</text>
</comment>
<protein>
    <submittedName>
        <fullName evidence="6">HAD family phosphatase</fullName>
    </submittedName>
</protein>
<sequence>MLKAIIFDLDGVIVDTEYLDFSFQKEFILKLGGKPRSDQTFSVLIGKSYNDLHREISQFLDNKYTIHEIEKRLTDFTSLKYQSVDYKAVFRKNTLDIIKFAKNNHIKLAVASSSPKQHIIKILTACNIVNDFDIITSGEEFIQSKPNPEIYTHTLNLLNVLPQDAIAIEDSYFGILSAKTAGLRVIAFEETRMPIDQSMADFVSKDMLGVLNKIRKNVQI</sequence>
<organism evidence="6">
    <name type="scientific">Xenorhabdus szentirmaii</name>
    <dbReference type="NCBI Taxonomy" id="290112"/>
    <lineage>
        <taxon>Bacteria</taxon>
        <taxon>Pseudomonadati</taxon>
        <taxon>Pseudomonadota</taxon>
        <taxon>Gammaproteobacteria</taxon>
        <taxon>Enterobacterales</taxon>
        <taxon>Morganellaceae</taxon>
        <taxon>Xenorhabdus</taxon>
    </lineage>
</organism>
<dbReference type="PRINTS" id="PR00413">
    <property type="entry name" value="HADHALOGNASE"/>
</dbReference>
<dbReference type="InterPro" id="IPR041492">
    <property type="entry name" value="HAD_2"/>
</dbReference>
<dbReference type="Pfam" id="PF13419">
    <property type="entry name" value="HAD_2"/>
    <property type="match status" value="1"/>
</dbReference>
<dbReference type="InterPro" id="IPR023198">
    <property type="entry name" value="PGP-like_dom2"/>
</dbReference>
<evidence type="ECO:0000313" key="6">
    <source>
        <dbReference type="EMBL" id="MBD2800947.1"/>
    </source>
</evidence>
<dbReference type="SFLD" id="SFLDG01129">
    <property type="entry name" value="C1.5:_HAD__Beta-PGM__Phosphata"/>
    <property type="match status" value="1"/>
</dbReference>
<evidence type="ECO:0000256" key="4">
    <source>
        <dbReference type="ARBA" id="ARBA00022842"/>
    </source>
</evidence>
<keyword evidence="5" id="KW-0119">Carbohydrate metabolism</keyword>
<dbReference type="GO" id="GO:0003824">
    <property type="term" value="F:catalytic activity"/>
    <property type="evidence" value="ECO:0007669"/>
    <property type="project" value="UniProtKB-ARBA"/>
</dbReference>
<dbReference type="GeneID" id="97123301"/>
<dbReference type="AlphaFoldDB" id="A0AAW3YS89"/>
<proteinExistence type="inferred from homology"/>
<dbReference type="SUPFAM" id="SSF56784">
    <property type="entry name" value="HAD-like"/>
    <property type="match status" value="1"/>
</dbReference>
<evidence type="ECO:0000256" key="3">
    <source>
        <dbReference type="ARBA" id="ARBA00022723"/>
    </source>
</evidence>
<dbReference type="Gene3D" id="1.10.150.240">
    <property type="entry name" value="Putative phosphatase, domain 2"/>
    <property type="match status" value="1"/>
</dbReference>
<dbReference type="GO" id="GO:0046872">
    <property type="term" value="F:metal ion binding"/>
    <property type="evidence" value="ECO:0007669"/>
    <property type="project" value="UniProtKB-KW"/>
</dbReference>
<name>A0AAW3YS89_9GAMM</name>
<keyword evidence="4" id="KW-0460">Magnesium</keyword>
<evidence type="ECO:0000256" key="5">
    <source>
        <dbReference type="ARBA" id="ARBA00023277"/>
    </source>
</evidence>
<evidence type="ECO:0000256" key="1">
    <source>
        <dbReference type="ARBA" id="ARBA00001946"/>
    </source>
</evidence>
<dbReference type="RefSeq" id="WP_038236966.1">
    <property type="nucleotide sequence ID" value="NZ_CAWNPE010000001.1"/>
</dbReference>
<dbReference type="InterPro" id="IPR051600">
    <property type="entry name" value="Beta-PGM-like"/>
</dbReference>
<reference evidence="6" key="1">
    <citation type="submission" date="2020-09" db="EMBL/GenBank/DDBJ databases">
        <authorList>
            <person name="Palma L."/>
            <person name="Caballero P."/>
            <person name="Berry C."/>
            <person name="Del Valle E."/>
        </authorList>
    </citation>
    <scope>NUCLEOTIDE SEQUENCE</scope>
    <source>
        <strain evidence="6">M</strain>
    </source>
</reference>
<dbReference type="Proteomes" id="UP001193920">
    <property type="component" value="Unassembled WGS sequence"/>
</dbReference>
<gene>
    <name evidence="6" type="ORF">ID854_10900</name>
</gene>
<dbReference type="SFLD" id="SFLDS00003">
    <property type="entry name" value="Haloacid_Dehalogenase"/>
    <property type="match status" value="1"/>
</dbReference>
<dbReference type="InterPro" id="IPR036412">
    <property type="entry name" value="HAD-like_sf"/>
</dbReference>
<comment type="cofactor">
    <cofactor evidence="1">
        <name>Mg(2+)</name>
        <dbReference type="ChEBI" id="CHEBI:18420"/>
    </cofactor>
</comment>
<dbReference type="InterPro" id="IPR023214">
    <property type="entry name" value="HAD_sf"/>
</dbReference>
<reference evidence="6" key="2">
    <citation type="journal article" date="2024" name="Toxins">
        <title>Genome Sequence Analysis of Native Xenorhabdus Strains Isolated from Entomopathogenic Nematodes in Argentina.</title>
        <authorList>
            <person name="Palma L."/>
            <person name="Frizzo L."/>
            <person name="Kaiser S."/>
            <person name="Berry C."/>
            <person name="Caballero P."/>
            <person name="Bode H.B."/>
            <person name="Del Valle E.E."/>
        </authorList>
    </citation>
    <scope>NUCLEOTIDE SEQUENCE</scope>
    <source>
        <strain evidence="6">M</strain>
    </source>
</reference>
<keyword evidence="3" id="KW-0479">Metal-binding</keyword>
<dbReference type="PANTHER" id="PTHR46193:SF18">
    <property type="entry name" value="HEXITOL PHOSPHATASE B"/>
    <property type="match status" value="1"/>
</dbReference>
<dbReference type="EMBL" id="JACXBF010000237">
    <property type="protein sequence ID" value="MBD2800947.1"/>
    <property type="molecule type" value="Genomic_DNA"/>
</dbReference>
<evidence type="ECO:0000256" key="2">
    <source>
        <dbReference type="ARBA" id="ARBA00006171"/>
    </source>
</evidence>
<dbReference type="InterPro" id="IPR006439">
    <property type="entry name" value="HAD-SF_hydro_IA"/>
</dbReference>
<comment type="similarity">
    <text evidence="2">Belongs to the HAD-like hydrolase superfamily. CbbY/CbbZ/Gph/YieH family.</text>
</comment>
<dbReference type="PANTHER" id="PTHR46193">
    <property type="entry name" value="6-PHOSPHOGLUCONATE PHOSPHATASE"/>
    <property type="match status" value="1"/>
</dbReference>
<accession>A0AAW3YS89</accession>
<dbReference type="NCBIfam" id="TIGR01509">
    <property type="entry name" value="HAD-SF-IA-v3"/>
    <property type="match status" value="1"/>
</dbReference>